<dbReference type="GO" id="GO:0005886">
    <property type="term" value="C:plasma membrane"/>
    <property type="evidence" value="ECO:0007669"/>
    <property type="project" value="UniProtKB-SubCell"/>
</dbReference>
<dbReference type="PANTHER" id="PTHR30294">
    <property type="entry name" value="MEMBRANE COMPONENT OF ABC TRANSPORTER YHHJ-RELATED"/>
    <property type="match status" value="1"/>
</dbReference>
<feature type="transmembrane region" description="Helical" evidence="8">
    <location>
        <begin position="228"/>
        <end position="252"/>
    </location>
</feature>
<dbReference type="RefSeq" id="WP_121939128.1">
    <property type="nucleotide sequence ID" value="NZ_REFR01000012.1"/>
</dbReference>
<feature type="transmembrane region" description="Helical" evidence="8">
    <location>
        <begin position="349"/>
        <end position="369"/>
    </location>
</feature>
<keyword evidence="7 8" id="KW-0472">Membrane</keyword>
<keyword evidence="4" id="KW-1003">Cell membrane</keyword>
<comment type="similarity">
    <text evidence="2">Belongs to the ABC-2 integral membrane protein family.</text>
</comment>
<feature type="transmembrane region" description="Helical" evidence="8">
    <location>
        <begin position="292"/>
        <end position="310"/>
    </location>
</feature>
<comment type="subcellular location">
    <subcellularLocation>
        <location evidence="1">Cell membrane</location>
        <topology evidence="1">Multi-pass membrane protein</topology>
    </subcellularLocation>
</comment>
<dbReference type="PROSITE" id="PS51012">
    <property type="entry name" value="ABC_TM2"/>
    <property type="match status" value="1"/>
</dbReference>
<reference evidence="10 11" key="1">
    <citation type="submission" date="2018-10" db="EMBL/GenBank/DDBJ databases">
        <title>Genomic Encyclopedia of Archaeal and Bacterial Type Strains, Phase II (KMG-II): from individual species to whole genera.</title>
        <authorList>
            <person name="Goeker M."/>
        </authorList>
    </citation>
    <scope>NUCLEOTIDE SEQUENCE [LARGE SCALE GENOMIC DNA]</scope>
    <source>
        <strain evidence="10 11">DSM 25217</strain>
    </source>
</reference>
<evidence type="ECO:0000256" key="8">
    <source>
        <dbReference type="SAM" id="Phobius"/>
    </source>
</evidence>
<dbReference type="InterPro" id="IPR051449">
    <property type="entry name" value="ABC-2_transporter_component"/>
</dbReference>
<evidence type="ECO:0000256" key="3">
    <source>
        <dbReference type="ARBA" id="ARBA00022448"/>
    </source>
</evidence>
<dbReference type="Proteomes" id="UP000271227">
    <property type="component" value="Unassembled WGS sequence"/>
</dbReference>
<evidence type="ECO:0000256" key="7">
    <source>
        <dbReference type="ARBA" id="ARBA00023136"/>
    </source>
</evidence>
<evidence type="ECO:0000256" key="5">
    <source>
        <dbReference type="ARBA" id="ARBA00022692"/>
    </source>
</evidence>
<evidence type="ECO:0000256" key="2">
    <source>
        <dbReference type="ARBA" id="ARBA00007783"/>
    </source>
</evidence>
<dbReference type="EMBL" id="REFR01000012">
    <property type="protein sequence ID" value="RMB04869.1"/>
    <property type="molecule type" value="Genomic_DNA"/>
</dbReference>
<proteinExistence type="inferred from homology"/>
<protein>
    <submittedName>
        <fullName evidence="10">ABC-2 type transport system permease protein</fullName>
    </submittedName>
</protein>
<dbReference type="GO" id="GO:0140359">
    <property type="term" value="F:ABC-type transporter activity"/>
    <property type="evidence" value="ECO:0007669"/>
    <property type="project" value="InterPro"/>
</dbReference>
<keyword evidence="6 8" id="KW-1133">Transmembrane helix</keyword>
<accession>A0A3M0CCY8</accession>
<feature type="domain" description="ABC transmembrane type-2" evidence="9">
    <location>
        <begin position="127"/>
        <end position="371"/>
    </location>
</feature>
<feature type="transmembrane region" description="Helical" evidence="8">
    <location>
        <begin position="24"/>
        <end position="42"/>
    </location>
</feature>
<keyword evidence="11" id="KW-1185">Reference proteome</keyword>
<gene>
    <name evidence="10" type="ORF">BXY39_2439</name>
</gene>
<dbReference type="FunCoup" id="A0A3M0CCY8">
    <property type="interactions" value="297"/>
</dbReference>
<evidence type="ECO:0000256" key="1">
    <source>
        <dbReference type="ARBA" id="ARBA00004651"/>
    </source>
</evidence>
<evidence type="ECO:0000259" key="9">
    <source>
        <dbReference type="PROSITE" id="PS51012"/>
    </source>
</evidence>
<dbReference type="PANTHER" id="PTHR30294:SF29">
    <property type="entry name" value="MULTIDRUG ABC TRANSPORTER PERMEASE YBHS-RELATED"/>
    <property type="match status" value="1"/>
</dbReference>
<dbReference type="OrthoDB" id="9784671at2"/>
<dbReference type="InParanoid" id="A0A3M0CCY8"/>
<dbReference type="AlphaFoldDB" id="A0A3M0CCY8"/>
<evidence type="ECO:0000256" key="4">
    <source>
        <dbReference type="ARBA" id="ARBA00022475"/>
    </source>
</evidence>
<evidence type="ECO:0000313" key="11">
    <source>
        <dbReference type="Proteomes" id="UP000271227"/>
    </source>
</evidence>
<dbReference type="InterPro" id="IPR047817">
    <property type="entry name" value="ABC2_TM_bact-type"/>
</dbReference>
<name>A0A3M0CCY8_9PROT</name>
<keyword evidence="5 8" id="KW-0812">Transmembrane</keyword>
<feature type="transmembrane region" description="Helical" evidence="8">
    <location>
        <begin position="180"/>
        <end position="202"/>
    </location>
</feature>
<feature type="transmembrane region" description="Helical" evidence="8">
    <location>
        <begin position="258"/>
        <end position="280"/>
    </location>
</feature>
<keyword evidence="3" id="KW-0813">Transport</keyword>
<evidence type="ECO:0000256" key="6">
    <source>
        <dbReference type="ARBA" id="ARBA00022989"/>
    </source>
</evidence>
<comment type="caution">
    <text evidence="10">The sequence shown here is derived from an EMBL/GenBank/DDBJ whole genome shotgun (WGS) entry which is preliminary data.</text>
</comment>
<organism evidence="10 11">
    <name type="scientific">Eilatimonas milleporae</name>
    <dbReference type="NCBI Taxonomy" id="911205"/>
    <lineage>
        <taxon>Bacteria</taxon>
        <taxon>Pseudomonadati</taxon>
        <taxon>Pseudomonadota</taxon>
        <taxon>Alphaproteobacteria</taxon>
        <taxon>Kordiimonadales</taxon>
        <taxon>Kordiimonadaceae</taxon>
        <taxon>Eilatimonas</taxon>
    </lineage>
</organism>
<sequence length="379" mass="40926">MSLRRIHAVAWVEGLYLARDRTSLALLMSVPLLQILLFGFAVNPDPRTVTAVIEGGRPADRARVEKVLAQSGYFRPAQQTSDALEAVRRGDALIGIRLPDPGDPFELEEEARAETETGAEADAAGPARIFADASNPAAVTPALGALARTAWRQAARTGLRPPPPDIVWLYNPERLSSWSMIPGLMGLVLMISMLMLGSLSLLRERESGALETLETTPVGRLDLLAGKALPHVATAMFQAGAITGIAVTLFELPLRGPVLFLAIMVPVFALAHLALGFWLSDRARSQLQAVQGAVAFYLPAILLSGVLFPYEGMPAWARGLGEVFPLTHMVRAMRGLFLRGDGWDVLSGHIWPVALFAGVFTGLCLMGQFSSNGRFSRRQ</sequence>
<dbReference type="InterPro" id="IPR013525">
    <property type="entry name" value="ABC2_TM"/>
</dbReference>
<evidence type="ECO:0000313" key="10">
    <source>
        <dbReference type="EMBL" id="RMB04869.1"/>
    </source>
</evidence>
<dbReference type="Pfam" id="PF12698">
    <property type="entry name" value="ABC2_membrane_3"/>
    <property type="match status" value="1"/>
</dbReference>